<dbReference type="PANTHER" id="PTHR10138">
    <property type="entry name" value="TRYPTOPHAN 2,3-DIOXYGENASE"/>
    <property type="match status" value="1"/>
</dbReference>
<dbReference type="Pfam" id="PF03301">
    <property type="entry name" value="Trp_dioxygenase"/>
    <property type="match status" value="1"/>
</dbReference>
<protein>
    <submittedName>
        <fullName evidence="1">Tryptophan 2,3-dioxygenase</fullName>
    </submittedName>
</protein>
<reference evidence="1 2" key="1">
    <citation type="submission" date="2019-12" db="EMBL/GenBank/DDBJ databases">
        <title>Whole genome sequencing of endophytic Actinobacterium Micromonospora sp. MPMI6T.</title>
        <authorList>
            <person name="Evv R."/>
            <person name="Podile A.R."/>
        </authorList>
    </citation>
    <scope>NUCLEOTIDE SEQUENCE [LARGE SCALE GENOMIC DNA]</scope>
    <source>
        <strain evidence="1 2">MPMI6</strain>
    </source>
</reference>
<dbReference type="SUPFAM" id="SSF140959">
    <property type="entry name" value="Indolic compounds 2,3-dioxygenase-like"/>
    <property type="match status" value="1"/>
</dbReference>
<gene>
    <name evidence="1" type="ORF">GSF22_10675</name>
</gene>
<dbReference type="RefSeq" id="WP_208813363.1">
    <property type="nucleotide sequence ID" value="NZ_WVUH01000068.1"/>
</dbReference>
<evidence type="ECO:0000313" key="2">
    <source>
        <dbReference type="Proteomes" id="UP000823521"/>
    </source>
</evidence>
<evidence type="ECO:0000313" key="1">
    <source>
        <dbReference type="EMBL" id="MBO4206463.1"/>
    </source>
</evidence>
<comment type="caution">
    <text evidence="1">The sequence shown here is derived from an EMBL/GenBank/DDBJ whole genome shotgun (WGS) entry which is preliminary data.</text>
</comment>
<accession>A0ABS3VPZ5</accession>
<dbReference type="Proteomes" id="UP000823521">
    <property type="component" value="Unassembled WGS sequence"/>
</dbReference>
<dbReference type="Gene3D" id="1.20.58.480">
    <property type="match status" value="2"/>
</dbReference>
<dbReference type="InterPro" id="IPR037217">
    <property type="entry name" value="Trp/Indoleamine_2_3_dOase-like"/>
</dbReference>
<dbReference type="InterPro" id="IPR004981">
    <property type="entry name" value="Trp_2_3_dOase"/>
</dbReference>
<dbReference type="EMBL" id="WVUH01000068">
    <property type="protein sequence ID" value="MBO4206463.1"/>
    <property type="molecule type" value="Genomic_DNA"/>
</dbReference>
<dbReference type="PANTHER" id="PTHR10138:SF0">
    <property type="entry name" value="TRYPTOPHAN 2,3-DIOXYGENASE"/>
    <property type="match status" value="1"/>
</dbReference>
<proteinExistence type="predicted"/>
<sequence length="236" mass="26588">MKRDYSPVLPGEGDTDYARYMRTDTLLDLQRRPEERIHRDELLFQVVHQSTELWLKLAVAELSEATARIDDGQLSQAELLLNRAALGIRLVTEQLEMFRHLTPADFQALQPALGNGSGAESPGWKQAQAASRRLGQAFARLLAERGIDLLKLYCADPADPVYRLAEAMVEWDERISLWRVRHYKIAIRIGSHGPLGTPGSPATMLAKLIDHRFFPELWEVRANLPRGGHTSPADMS</sequence>
<organism evidence="1 2">
    <name type="scientific">Micromonospora echinofusca</name>
    <dbReference type="NCBI Taxonomy" id="47858"/>
    <lineage>
        <taxon>Bacteria</taxon>
        <taxon>Bacillati</taxon>
        <taxon>Actinomycetota</taxon>
        <taxon>Actinomycetes</taxon>
        <taxon>Micromonosporales</taxon>
        <taxon>Micromonosporaceae</taxon>
        <taxon>Micromonospora</taxon>
    </lineage>
</organism>
<keyword evidence="2" id="KW-1185">Reference proteome</keyword>
<name>A0ABS3VPZ5_MICEH</name>